<keyword evidence="2" id="KW-0269">Exonuclease</keyword>
<evidence type="ECO:0000313" key="2">
    <source>
        <dbReference type="EMBL" id="ETO16176.1"/>
    </source>
</evidence>
<keyword evidence="2" id="KW-0540">Nuclease</keyword>
<dbReference type="Proteomes" id="UP000023152">
    <property type="component" value="Unassembled WGS sequence"/>
</dbReference>
<keyword evidence="2" id="KW-0378">Hydrolase</keyword>
<evidence type="ECO:0000256" key="1">
    <source>
        <dbReference type="SAM" id="MobiDB-lite"/>
    </source>
</evidence>
<name>X6MR88_RETFI</name>
<keyword evidence="3" id="KW-1185">Reference proteome</keyword>
<dbReference type="EMBL" id="ASPP01018507">
    <property type="protein sequence ID" value="ETO16176.1"/>
    <property type="molecule type" value="Genomic_DNA"/>
</dbReference>
<dbReference type="GO" id="GO:0004527">
    <property type="term" value="F:exonuclease activity"/>
    <property type="evidence" value="ECO:0007669"/>
    <property type="project" value="UniProtKB-KW"/>
</dbReference>
<feature type="non-terminal residue" evidence="2">
    <location>
        <position position="1"/>
    </location>
</feature>
<reference evidence="2 3" key="1">
    <citation type="journal article" date="2013" name="Curr. Biol.">
        <title>The Genome of the Foraminiferan Reticulomyxa filosa.</title>
        <authorList>
            <person name="Glockner G."/>
            <person name="Hulsmann N."/>
            <person name="Schleicher M."/>
            <person name="Noegel A.A."/>
            <person name="Eichinger L."/>
            <person name="Gallinger C."/>
            <person name="Pawlowski J."/>
            <person name="Sierra R."/>
            <person name="Euteneuer U."/>
            <person name="Pillet L."/>
            <person name="Moustafa A."/>
            <person name="Platzer M."/>
            <person name="Groth M."/>
            <person name="Szafranski K."/>
            <person name="Schliwa M."/>
        </authorList>
    </citation>
    <scope>NUCLEOTIDE SEQUENCE [LARGE SCALE GENOMIC DNA]</scope>
</reference>
<proteinExistence type="predicted"/>
<gene>
    <name evidence="2" type="ORF">RFI_21181</name>
</gene>
<sequence>AVRELQEKSEDKKEEKEKEMKEMEAEIKVDVTMDIESAITNEEKETSSINVTISEEELQVEKLELKVETTLKDIGIRLSKVQESHRKHYRPRFENTLKNFGSGKFEEYFQKLKGTLGDMKAQGYVAKSDSVLFFFFAIAIKNI</sequence>
<dbReference type="AlphaFoldDB" id="X6MR88"/>
<feature type="region of interest" description="Disordered" evidence="1">
    <location>
        <begin position="1"/>
        <end position="22"/>
    </location>
</feature>
<organism evidence="2 3">
    <name type="scientific">Reticulomyxa filosa</name>
    <dbReference type="NCBI Taxonomy" id="46433"/>
    <lineage>
        <taxon>Eukaryota</taxon>
        <taxon>Sar</taxon>
        <taxon>Rhizaria</taxon>
        <taxon>Retaria</taxon>
        <taxon>Foraminifera</taxon>
        <taxon>Monothalamids</taxon>
        <taxon>Reticulomyxidae</taxon>
        <taxon>Reticulomyxa</taxon>
    </lineage>
</organism>
<accession>X6MR88</accession>
<protein>
    <submittedName>
        <fullName evidence="2">Exonuclease SbcC</fullName>
    </submittedName>
</protein>
<comment type="caution">
    <text evidence="2">The sequence shown here is derived from an EMBL/GenBank/DDBJ whole genome shotgun (WGS) entry which is preliminary data.</text>
</comment>
<evidence type="ECO:0000313" key="3">
    <source>
        <dbReference type="Proteomes" id="UP000023152"/>
    </source>
</evidence>